<dbReference type="PaxDb" id="29760-VIT_18s0001g08940.t01"/>
<organism evidence="1 2">
    <name type="scientific">Vitis vinifera</name>
    <name type="common">Grape</name>
    <dbReference type="NCBI Taxonomy" id="29760"/>
    <lineage>
        <taxon>Eukaryota</taxon>
        <taxon>Viridiplantae</taxon>
        <taxon>Streptophyta</taxon>
        <taxon>Embryophyta</taxon>
        <taxon>Tracheophyta</taxon>
        <taxon>Spermatophyta</taxon>
        <taxon>Magnoliopsida</taxon>
        <taxon>eudicotyledons</taxon>
        <taxon>Gunneridae</taxon>
        <taxon>Pentapetalae</taxon>
        <taxon>rosids</taxon>
        <taxon>Vitales</taxon>
        <taxon>Vitaceae</taxon>
        <taxon>Viteae</taxon>
        <taxon>Vitis</taxon>
    </lineage>
</organism>
<proteinExistence type="predicted"/>
<accession>F6H191</accession>
<dbReference type="STRING" id="29760.F6H191"/>
<evidence type="ECO:0000313" key="2">
    <source>
        <dbReference type="Proteomes" id="UP000009183"/>
    </source>
</evidence>
<dbReference type="HOGENOM" id="CLU_3128165_0_0_1"/>
<sequence length="50" mass="5364">MVILSEVGSISSFPLLLKLALTANTTQVEENSVADLKMISQLKQGNKGFV</sequence>
<evidence type="ECO:0000313" key="1">
    <source>
        <dbReference type="EMBL" id="CCB45742.1"/>
    </source>
</evidence>
<reference evidence="2" key="1">
    <citation type="journal article" date="2007" name="Nature">
        <title>The grapevine genome sequence suggests ancestral hexaploidization in major angiosperm phyla.</title>
        <authorList>
            <consortium name="The French-Italian Public Consortium for Grapevine Genome Characterization."/>
            <person name="Jaillon O."/>
            <person name="Aury J.-M."/>
            <person name="Noel B."/>
            <person name="Policriti A."/>
            <person name="Clepet C."/>
            <person name="Casagrande A."/>
            <person name="Choisne N."/>
            <person name="Aubourg S."/>
            <person name="Vitulo N."/>
            <person name="Jubin C."/>
            <person name="Vezzi A."/>
            <person name="Legeai F."/>
            <person name="Hugueney P."/>
            <person name="Dasilva C."/>
            <person name="Horner D."/>
            <person name="Mica E."/>
            <person name="Jublot D."/>
            <person name="Poulain J."/>
            <person name="Bruyere C."/>
            <person name="Billault A."/>
            <person name="Segurens B."/>
            <person name="Gouyvenoux M."/>
            <person name="Ugarte E."/>
            <person name="Cattonaro F."/>
            <person name="Anthouard V."/>
            <person name="Vico V."/>
            <person name="Del Fabbro C."/>
            <person name="Alaux M."/>
            <person name="Di Gaspero G."/>
            <person name="Dumas V."/>
            <person name="Felice N."/>
            <person name="Paillard S."/>
            <person name="Juman I."/>
            <person name="Moroldo M."/>
            <person name="Scalabrin S."/>
            <person name="Canaguier A."/>
            <person name="Le Clainche I."/>
            <person name="Malacrida G."/>
            <person name="Durand E."/>
            <person name="Pesole G."/>
            <person name="Laucou V."/>
            <person name="Chatelet P."/>
            <person name="Merdinoglu D."/>
            <person name="Delledonne M."/>
            <person name="Pezzotti M."/>
            <person name="Lecharny A."/>
            <person name="Scarpelli C."/>
            <person name="Artiguenave F."/>
            <person name="Pe M.E."/>
            <person name="Valle G."/>
            <person name="Morgante M."/>
            <person name="Caboche M."/>
            <person name="Adam-Blondon A.-F."/>
            <person name="Weissenbach J."/>
            <person name="Quetier F."/>
            <person name="Wincker P."/>
        </authorList>
    </citation>
    <scope>NUCLEOTIDE SEQUENCE [LARGE SCALE GENOMIC DNA]</scope>
    <source>
        <strain evidence="2">cv. Pinot noir / PN40024</strain>
    </source>
</reference>
<dbReference type="EMBL" id="FN595227">
    <property type="protein sequence ID" value="CCB45742.1"/>
    <property type="molecule type" value="Genomic_DNA"/>
</dbReference>
<name>F6H191_VITVI</name>
<gene>
    <name evidence="1" type="ordered locus">VIT_18s0001g08940</name>
</gene>
<dbReference type="AlphaFoldDB" id="F6H191"/>
<dbReference type="InParanoid" id="F6H191"/>
<dbReference type="Proteomes" id="UP000009183">
    <property type="component" value="Chromosome 18"/>
</dbReference>
<keyword evidence="2" id="KW-1185">Reference proteome</keyword>
<protein>
    <submittedName>
        <fullName evidence="1">Uncharacterized protein</fullName>
    </submittedName>
</protein>